<reference evidence="3" key="1">
    <citation type="submission" date="2016-10" db="EMBL/GenBank/DDBJ databases">
        <authorList>
            <person name="Varghese N."/>
            <person name="Submissions S."/>
        </authorList>
    </citation>
    <scope>NUCLEOTIDE SEQUENCE [LARGE SCALE GENOMIC DNA]</scope>
    <source>
        <strain evidence="3">DSM 13234</strain>
    </source>
</reference>
<accession>A0A1H6K0R9</accession>
<dbReference type="AlphaFoldDB" id="A0A1H6K0R9"/>
<dbReference type="Proteomes" id="UP000182983">
    <property type="component" value="Unassembled WGS sequence"/>
</dbReference>
<evidence type="ECO:0008006" key="4">
    <source>
        <dbReference type="Google" id="ProtNLM"/>
    </source>
</evidence>
<sequence length="74" mass="8053">MANRNQHVVPHENGWAVKGADTSRATAVHQTQQAAIDHARSIARNQGAELLIHGTDGRIRARDSYGNDPYPPKG</sequence>
<dbReference type="InterPro" id="IPR018691">
    <property type="entry name" value="DUF2188"/>
</dbReference>
<name>A0A1H6K0R9_MAGFU</name>
<keyword evidence="3" id="KW-1185">Reference proteome</keyword>
<evidence type="ECO:0000313" key="3">
    <source>
        <dbReference type="Proteomes" id="UP000182983"/>
    </source>
</evidence>
<evidence type="ECO:0000256" key="1">
    <source>
        <dbReference type="SAM" id="MobiDB-lite"/>
    </source>
</evidence>
<proteinExistence type="predicted"/>
<gene>
    <name evidence="2" type="ORF">SAMN04244559_03359</name>
</gene>
<organism evidence="2 3">
    <name type="scientific">Magnetospirillum fulvum</name>
    <name type="common">Rhodospirillum fulvum</name>
    <dbReference type="NCBI Taxonomy" id="1082"/>
    <lineage>
        <taxon>Bacteria</taxon>
        <taxon>Pseudomonadati</taxon>
        <taxon>Pseudomonadota</taxon>
        <taxon>Alphaproteobacteria</taxon>
        <taxon>Rhodospirillales</taxon>
        <taxon>Rhodospirillaceae</taxon>
        <taxon>Magnetospirillum</taxon>
    </lineage>
</organism>
<evidence type="ECO:0000313" key="2">
    <source>
        <dbReference type="EMBL" id="SEH66507.1"/>
    </source>
</evidence>
<feature type="region of interest" description="Disordered" evidence="1">
    <location>
        <begin position="1"/>
        <end position="23"/>
    </location>
</feature>
<protein>
    <recommendedName>
        <fullName evidence="4">DUF2188 domain-containing protein</fullName>
    </recommendedName>
</protein>
<dbReference type="EMBL" id="FNWO01000023">
    <property type="protein sequence ID" value="SEH66507.1"/>
    <property type="molecule type" value="Genomic_DNA"/>
</dbReference>
<dbReference type="OrthoDB" id="8858565at2"/>
<dbReference type="RefSeq" id="WP_074770680.1">
    <property type="nucleotide sequence ID" value="NZ_FNWO01000023.1"/>
</dbReference>
<dbReference type="Pfam" id="PF09954">
    <property type="entry name" value="DUF2188"/>
    <property type="match status" value="1"/>
</dbReference>